<evidence type="ECO:0000313" key="3">
    <source>
        <dbReference type="Proteomes" id="UP001500218"/>
    </source>
</evidence>
<protein>
    <submittedName>
        <fullName evidence="2">Uncharacterized protein</fullName>
    </submittedName>
</protein>
<accession>A0ABN2MMQ0</accession>
<comment type="caution">
    <text evidence="2">The sequence shown here is derived from an EMBL/GenBank/DDBJ whole genome shotgun (WGS) entry which is preliminary data.</text>
</comment>
<evidence type="ECO:0000313" key="2">
    <source>
        <dbReference type="EMBL" id="GAA1831744.1"/>
    </source>
</evidence>
<feature type="region of interest" description="Disordered" evidence="1">
    <location>
        <begin position="1"/>
        <end position="28"/>
    </location>
</feature>
<reference evidence="2 3" key="1">
    <citation type="journal article" date="2019" name="Int. J. Syst. Evol. Microbiol.">
        <title>The Global Catalogue of Microorganisms (GCM) 10K type strain sequencing project: providing services to taxonomists for standard genome sequencing and annotation.</title>
        <authorList>
            <consortium name="The Broad Institute Genomics Platform"/>
            <consortium name="The Broad Institute Genome Sequencing Center for Infectious Disease"/>
            <person name="Wu L."/>
            <person name="Ma J."/>
        </authorList>
    </citation>
    <scope>NUCLEOTIDE SEQUENCE [LARGE SCALE GENOMIC DNA]</scope>
    <source>
        <strain evidence="2 3">JCM 13250</strain>
    </source>
</reference>
<sequence length="69" mass="7991">MPIISLPWDGPVPHDGKREIPPRPERRERARRAFERRARRLAAATRFDCLGAQQTEKIRMSRVFLAPVG</sequence>
<evidence type="ECO:0000256" key="1">
    <source>
        <dbReference type="SAM" id="MobiDB-lite"/>
    </source>
</evidence>
<proteinExistence type="predicted"/>
<keyword evidence="3" id="KW-1185">Reference proteome</keyword>
<feature type="compositionally biased region" description="Basic and acidic residues" evidence="1">
    <location>
        <begin position="12"/>
        <end position="28"/>
    </location>
</feature>
<dbReference type="EMBL" id="BAAALT010000271">
    <property type="protein sequence ID" value="GAA1831744.1"/>
    <property type="molecule type" value="Genomic_DNA"/>
</dbReference>
<organism evidence="2 3">
    <name type="scientific">Luedemannella flava</name>
    <dbReference type="NCBI Taxonomy" id="349316"/>
    <lineage>
        <taxon>Bacteria</taxon>
        <taxon>Bacillati</taxon>
        <taxon>Actinomycetota</taxon>
        <taxon>Actinomycetes</taxon>
        <taxon>Micromonosporales</taxon>
        <taxon>Micromonosporaceae</taxon>
        <taxon>Luedemannella</taxon>
    </lineage>
</organism>
<name>A0ABN2MMQ0_9ACTN</name>
<dbReference type="Proteomes" id="UP001500218">
    <property type="component" value="Unassembled WGS sequence"/>
</dbReference>
<gene>
    <name evidence="2" type="ORF">GCM10009682_57870</name>
</gene>